<proteinExistence type="predicted"/>
<dbReference type="Pfam" id="PF22601">
    <property type="entry name" value="RIM2a_ZnF"/>
    <property type="match status" value="1"/>
</dbReference>
<dbReference type="InterPro" id="IPR039032">
    <property type="entry name" value="Rim-like"/>
</dbReference>
<dbReference type="GeneID" id="117551492"/>
<evidence type="ECO:0000259" key="3">
    <source>
        <dbReference type="Pfam" id="PF22601"/>
    </source>
</evidence>
<dbReference type="GO" id="GO:0044325">
    <property type="term" value="F:transmembrane transporter binding"/>
    <property type="evidence" value="ECO:0007669"/>
    <property type="project" value="TreeGrafter"/>
</dbReference>
<dbReference type="SUPFAM" id="SSF57903">
    <property type="entry name" value="FYVE/PHD zinc finger"/>
    <property type="match status" value="1"/>
</dbReference>
<dbReference type="GO" id="GO:0048167">
    <property type="term" value="P:regulation of synaptic plasticity"/>
    <property type="evidence" value="ECO:0007669"/>
    <property type="project" value="TreeGrafter"/>
</dbReference>
<sequence>MFASVGPRGAPRPPVAPAIPEPDLSHLTEDERKIIMAVLARQREEEAKEDAMLKEEKPIQARTVNLVGQKKPPQQNDVRGIQQQLSSYRETVIRQATVAAGSTVHRDDAPTCGICHKTKFADGCGNLCSYCQTKFCARCGGRVSLRSNTEDKVVSFFSVSGLLPATFKTILFNVSRQCVCVYHSLCPSMCLLFSQDE</sequence>
<dbReference type="GO" id="GO:0048788">
    <property type="term" value="C:cytoskeleton of presynaptic active zone"/>
    <property type="evidence" value="ECO:0007669"/>
    <property type="project" value="TreeGrafter"/>
</dbReference>
<dbReference type="PANTHER" id="PTHR12157">
    <property type="entry name" value="REGULATING SYNAPTIC MEMBRANE EXOCYTOSIS PROTEIN"/>
    <property type="match status" value="1"/>
</dbReference>
<dbReference type="OrthoDB" id="420032at2759"/>
<dbReference type="Proteomes" id="UP000515161">
    <property type="component" value="Unplaced"/>
</dbReference>
<dbReference type="PANTHER" id="PTHR12157:SF21">
    <property type="entry name" value="RAB3 INTERACTING MOLECULE, ISOFORM F"/>
    <property type="match status" value="1"/>
</dbReference>
<dbReference type="GO" id="GO:2000300">
    <property type="term" value="P:regulation of synaptic vesicle exocytosis"/>
    <property type="evidence" value="ECO:0007669"/>
    <property type="project" value="TreeGrafter"/>
</dbReference>
<reference evidence="5" key="1">
    <citation type="submission" date="2025-08" db="UniProtKB">
        <authorList>
            <consortium name="RefSeq"/>
        </authorList>
    </citation>
    <scope>IDENTIFICATION</scope>
</reference>
<feature type="region of interest" description="Disordered" evidence="2">
    <location>
        <begin position="1"/>
        <end position="27"/>
    </location>
</feature>
<dbReference type="Gene3D" id="3.30.40.10">
    <property type="entry name" value="Zinc/RING finger domain, C3HC4 (zinc finger)"/>
    <property type="match status" value="1"/>
</dbReference>
<dbReference type="InParanoid" id="A0A6P8UU07"/>
<evidence type="ECO:0000313" key="5">
    <source>
        <dbReference type="RefSeq" id="XP_034080301.1"/>
    </source>
</evidence>
<gene>
    <name evidence="5" type="primary">LOC117551492</name>
</gene>
<dbReference type="GO" id="GO:0031267">
    <property type="term" value="F:small GTPase binding"/>
    <property type="evidence" value="ECO:0007669"/>
    <property type="project" value="InterPro"/>
</dbReference>
<evidence type="ECO:0000313" key="4">
    <source>
        <dbReference type="Proteomes" id="UP000515161"/>
    </source>
</evidence>
<feature type="domain" description="RIM zinc finger" evidence="3">
    <location>
        <begin position="112"/>
        <end position="154"/>
    </location>
</feature>
<keyword evidence="4" id="KW-1185">Reference proteome</keyword>
<dbReference type="InterPro" id="IPR011011">
    <property type="entry name" value="Znf_FYVE_PHD"/>
</dbReference>
<protein>
    <submittedName>
        <fullName evidence="5">Regulating synaptic membrane exocytosis protein 1-like</fullName>
    </submittedName>
</protein>
<dbReference type="KEGG" id="gacu:117551492"/>
<evidence type="ECO:0000256" key="1">
    <source>
        <dbReference type="ARBA" id="ARBA00022737"/>
    </source>
</evidence>
<dbReference type="InterPro" id="IPR054386">
    <property type="entry name" value="RIM_Znf"/>
</dbReference>
<dbReference type="GO" id="GO:0050806">
    <property type="term" value="P:positive regulation of synaptic transmission"/>
    <property type="evidence" value="ECO:0007669"/>
    <property type="project" value="TreeGrafter"/>
</dbReference>
<dbReference type="RefSeq" id="XP_034080301.1">
    <property type="nucleotide sequence ID" value="XM_034224410.1"/>
</dbReference>
<dbReference type="AlphaFoldDB" id="A0A6P8UU07"/>
<name>A0A6P8UU07_GYMAC</name>
<dbReference type="GO" id="GO:0042391">
    <property type="term" value="P:regulation of membrane potential"/>
    <property type="evidence" value="ECO:0007669"/>
    <property type="project" value="TreeGrafter"/>
</dbReference>
<dbReference type="GO" id="GO:0042734">
    <property type="term" value="C:presynaptic membrane"/>
    <property type="evidence" value="ECO:0007669"/>
    <property type="project" value="TreeGrafter"/>
</dbReference>
<organism evidence="4 5">
    <name type="scientific">Gymnodraco acuticeps</name>
    <name type="common">Antarctic dragonfish</name>
    <dbReference type="NCBI Taxonomy" id="8218"/>
    <lineage>
        <taxon>Eukaryota</taxon>
        <taxon>Metazoa</taxon>
        <taxon>Chordata</taxon>
        <taxon>Craniata</taxon>
        <taxon>Vertebrata</taxon>
        <taxon>Euteleostomi</taxon>
        <taxon>Actinopterygii</taxon>
        <taxon>Neopterygii</taxon>
        <taxon>Teleostei</taxon>
        <taxon>Neoteleostei</taxon>
        <taxon>Acanthomorphata</taxon>
        <taxon>Eupercaria</taxon>
        <taxon>Perciformes</taxon>
        <taxon>Notothenioidei</taxon>
        <taxon>Bathydraconidae</taxon>
        <taxon>Gymnodraco</taxon>
    </lineage>
</organism>
<dbReference type="InterPro" id="IPR013083">
    <property type="entry name" value="Znf_RING/FYVE/PHD"/>
</dbReference>
<evidence type="ECO:0000256" key="2">
    <source>
        <dbReference type="SAM" id="MobiDB-lite"/>
    </source>
</evidence>
<keyword evidence="1" id="KW-0677">Repeat</keyword>
<dbReference type="GO" id="GO:0048791">
    <property type="term" value="P:calcium ion-regulated exocytosis of neurotransmitter"/>
    <property type="evidence" value="ECO:0007669"/>
    <property type="project" value="TreeGrafter"/>
</dbReference>
<feature type="compositionally biased region" description="Pro residues" evidence="2">
    <location>
        <begin position="10"/>
        <end position="20"/>
    </location>
</feature>
<accession>A0A6P8UU07</accession>